<dbReference type="RefSeq" id="WP_241276249.1">
    <property type="nucleotide sequence ID" value="NZ_JAKZGS010000020.1"/>
</dbReference>
<keyword evidence="1" id="KW-1277">Toxin-antitoxin system</keyword>
<evidence type="ECO:0000256" key="1">
    <source>
        <dbReference type="ARBA" id="ARBA00022649"/>
    </source>
</evidence>
<dbReference type="EMBL" id="JAKZGS010000020">
    <property type="protein sequence ID" value="MCH7399754.1"/>
    <property type="molecule type" value="Genomic_DNA"/>
</dbReference>
<accession>A0ABS9UTD1</accession>
<dbReference type="Pfam" id="PF05016">
    <property type="entry name" value="ParE_toxin"/>
    <property type="match status" value="1"/>
</dbReference>
<evidence type="ECO:0000313" key="2">
    <source>
        <dbReference type="EMBL" id="MCH7399754.1"/>
    </source>
</evidence>
<gene>
    <name evidence="2" type="ORF">MM236_17300</name>
</gene>
<sequence length="103" mass="12095">MAKRNVVWTKTADIQFVGVLEYWVKRNKSNTYSKKLVKLVSGLTKQIADNPLIYKVSDFKDTRVSTFGNFSVFYQVREKDILITSFWDNRQDPRKLVKTLDDV</sequence>
<comment type="caution">
    <text evidence="2">The sequence shown here is derived from an EMBL/GenBank/DDBJ whole genome shotgun (WGS) entry which is preliminary data.</text>
</comment>
<protein>
    <submittedName>
        <fullName evidence="2">Type II toxin-antitoxin system RelE/ParE family toxin</fullName>
    </submittedName>
</protein>
<dbReference type="InterPro" id="IPR035093">
    <property type="entry name" value="RelE/ParE_toxin_dom_sf"/>
</dbReference>
<evidence type="ECO:0000313" key="3">
    <source>
        <dbReference type="Proteomes" id="UP001165488"/>
    </source>
</evidence>
<keyword evidence="3" id="KW-1185">Reference proteome</keyword>
<dbReference type="Proteomes" id="UP001165488">
    <property type="component" value="Unassembled WGS sequence"/>
</dbReference>
<reference evidence="2" key="1">
    <citation type="submission" date="2022-03" db="EMBL/GenBank/DDBJ databases">
        <title>De novo assembled genomes of Belliella spp. (Cyclobacteriaceae) strains.</title>
        <authorList>
            <person name="Szabo A."/>
            <person name="Korponai K."/>
            <person name="Felfoldi T."/>
        </authorList>
    </citation>
    <scope>NUCLEOTIDE SEQUENCE</scope>
    <source>
        <strain evidence="2">DSM 107340</strain>
    </source>
</reference>
<dbReference type="Gene3D" id="3.30.2310.20">
    <property type="entry name" value="RelE-like"/>
    <property type="match status" value="1"/>
</dbReference>
<name>A0ABS9UTD1_9BACT</name>
<dbReference type="InterPro" id="IPR007712">
    <property type="entry name" value="RelE/ParE_toxin"/>
</dbReference>
<proteinExistence type="predicted"/>
<organism evidence="2 3">
    <name type="scientific">Belliella calami</name>
    <dbReference type="NCBI Taxonomy" id="2923436"/>
    <lineage>
        <taxon>Bacteria</taxon>
        <taxon>Pseudomonadati</taxon>
        <taxon>Bacteroidota</taxon>
        <taxon>Cytophagia</taxon>
        <taxon>Cytophagales</taxon>
        <taxon>Cyclobacteriaceae</taxon>
        <taxon>Belliella</taxon>
    </lineage>
</organism>